<evidence type="ECO:0000313" key="2">
    <source>
        <dbReference type="Proteomes" id="UP000715651"/>
    </source>
</evidence>
<name>A0A921KBM4_9BIFI</name>
<gene>
    <name evidence="1" type="ORF">K8U78_05645</name>
</gene>
<accession>A0A921KBM4</accession>
<evidence type="ECO:0000313" key="1">
    <source>
        <dbReference type="EMBL" id="HJF18606.1"/>
    </source>
</evidence>
<reference evidence="1" key="2">
    <citation type="submission" date="2021-09" db="EMBL/GenBank/DDBJ databases">
        <authorList>
            <person name="Gilroy R."/>
        </authorList>
    </citation>
    <scope>NUCLEOTIDE SEQUENCE</scope>
    <source>
        <strain evidence="1">578</strain>
    </source>
</reference>
<proteinExistence type="predicted"/>
<protein>
    <submittedName>
        <fullName evidence="1">Uncharacterized protein</fullName>
    </submittedName>
</protein>
<sequence length="76" mass="8956">MSSKKVWEKFPFSESTWPGVFPEKALDPFYSQKIRPISLPKDPTELKRFLKKNENSVYQGYNIHKRIGGLKIKQEN</sequence>
<dbReference type="Proteomes" id="UP000715651">
    <property type="component" value="Unassembled WGS sequence"/>
</dbReference>
<comment type="caution">
    <text evidence="1">The sequence shown here is derived from an EMBL/GenBank/DDBJ whole genome shotgun (WGS) entry which is preliminary data.</text>
</comment>
<dbReference type="AlphaFoldDB" id="A0A921KBM4"/>
<reference evidence="1" key="1">
    <citation type="journal article" date="2021" name="PeerJ">
        <title>Extensive microbial diversity within the chicken gut microbiome revealed by metagenomics and culture.</title>
        <authorList>
            <person name="Gilroy R."/>
            <person name="Ravi A."/>
            <person name="Getino M."/>
            <person name="Pursley I."/>
            <person name="Horton D.L."/>
            <person name="Alikhan N.F."/>
            <person name="Baker D."/>
            <person name="Gharbi K."/>
            <person name="Hall N."/>
            <person name="Watson M."/>
            <person name="Adriaenssens E.M."/>
            <person name="Foster-Nyarko E."/>
            <person name="Jarju S."/>
            <person name="Secka A."/>
            <person name="Antonio M."/>
            <person name="Oren A."/>
            <person name="Chaudhuri R.R."/>
            <person name="La Ragione R."/>
            <person name="Hildebrand F."/>
            <person name="Pallen M.J."/>
        </authorList>
    </citation>
    <scope>NUCLEOTIDE SEQUENCE</scope>
    <source>
        <strain evidence="1">578</strain>
    </source>
</reference>
<organism evidence="1 2">
    <name type="scientific">Aeriscardovia aeriphila</name>
    <dbReference type="NCBI Taxonomy" id="218139"/>
    <lineage>
        <taxon>Bacteria</taxon>
        <taxon>Bacillati</taxon>
        <taxon>Actinomycetota</taxon>
        <taxon>Actinomycetes</taxon>
        <taxon>Bifidobacteriales</taxon>
        <taxon>Bifidobacteriaceae</taxon>
        <taxon>Aeriscardovia</taxon>
    </lineage>
</organism>
<dbReference type="EMBL" id="DYWK01000008">
    <property type="protein sequence ID" value="HJF18606.1"/>
    <property type="molecule type" value="Genomic_DNA"/>
</dbReference>